<dbReference type="GO" id="GO:0001965">
    <property type="term" value="F:G-protein alpha-subunit binding"/>
    <property type="evidence" value="ECO:0007669"/>
    <property type="project" value="TreeGrafter"/>
</dbReference>
<dbReference type="PANTHER" id="PTHR12425:SF5">
    <property type="entry name" value="SYNEMBRYN"/>
    <property type="match status" value="1"/>
</dbReference>
<dbReference type="OrthoDB" id="5585685at2759"/>
<dbReference type="GO" id="GO:0005085">
    <property type="term" value="F:guanyl-nucleotide exchange factor activity"/>
    <property type="evidence" value="ECO:0007669"/>
    <property type="project" value="UniProtKB-KW"/>
</dbReference>
<evidence type="ECO:0000256" key="1">
    <source>
        <dbReference type="ARBA" id="ARBA00009049"/>
    </source>
</evidence>
<sequence length="707" mass="79372">MDDYISISLQERRKDCIASKAFKELVDHLEINQVELEPSFRRSWIRIIILDLSANCSGKTDWSNNTIWLALACLRLLGRSIIATDDLSNHLNLLTIYGKLLPSNSPKSDKSNFSPNTNSDNQHSFDLEIAQESLKILANTLFLHPLARSSKDLLPTLNSLVQLALSSSFNNLNSNSISISNPSSISISTESKDSLKFSYDTDQTSFLASRIIFLITAAQSNLVIQLIEKTSLVLDLQDNLNQLLIKKLNPQIHSISIIPPNVLIEHLKIIFNIMVNYPRSIKQFGHSSTQSINHSRFLYSVPTNHLNQQSTIDNSTHQVGNSKSQNINFCNSLHDPLLSNQSLSAFGLSSNQPAQLDCFESQTNSPKSNFDQDQELLAIVNEPENKIFAAFLPNLIKLFLVEPIPHPPNIKPPLSSYIHTFLNFSPSAHCFFDHKFKLGDDLIEDDDIPPFISKLIEIIDQFTQYYCPHNPNDPASKKKCQEDNIELDGDLTQVILLTANLISPHPSGGLTDQSRKFLRQKILPDDIERGMALSKQDNLVGRILRLLNAVGFDSLKVTAGEFLYSLFDKNADFLTSQIGYGPLAGFLLSIGQPGLNPDSIYQPPANVNPITGARWDSGETVESLDEVMTQEEKEKEAERLCDLFDRINRNGVISVKDPRKVAVETGKFEEIEKAAEMKSDELEKADEEKALRELEEYKKRKAKKQNV</sequence>
<dbReference type="GO" id="GO:0007186">
    <property type="term" value="P:G protein-coupled receptor signaling pathway"/>
    <property type="evidence" value="ECO:0007669"/>
    <property type="project" value="TreeGrafter"/>
</dbReference>
<keyword evidence="6" id="KW-1185">Reference proteome</keyword>
<evidence type="ECO:0000256" key="4">
    <source>
        <dbReference type="SAM" id="Coils"/>
    </source>
</evidence>
<accession>A0A9Q3C274</accession>
<dbReference type="PANTHER" id="PTHR12425">
    <property type="entry name" value="SYNEMBRYN"/>
    <property type="match status" value="1"/>
</dbReference>
<evidence type="ECO:0000256" key="2">
    <source>
        <dbReference type="ARBA" id="ARBA00022658"/>
    </source>
</evidence>
<proteinExistence type="inferred from homology"/>
<reference evidence="5" key="1">
    <citation type="submission" date="2021-03" db="EMBL/GenBank/DDBJ databases">
        <title>Draft genome sequence of rust myrtle Austropuccinia psidii MF-1, a brazilian biotype.</title>
        <authorList>
            <person name="Quecine M.C."/>
            <person name="Pachon D.M.R."/>
            <person name="Bonatelli M.L."/>
            <person name="Correr F.H."/>
            <person name="Franceschini L.M."/>
            <person name="Leite T.F."/>
            <person name="Margarido G.R.A."/>
            <person name="Almeida C.A."/>
            <person name="Ferrarezi J.A."/>
            <person name="Labate C.A."/>
        </authorList>
    </citation>
    <scope>NUCLEOTIDE SEQUENCE</scope>
    <source>
        <strain evidence="5">MF-1</strain>
    </source>
</reference>
<keyword evidence="4" id="KW-0175">Coiled coil</keyword>
<name>A0A9Q3C274_9BASI</name>
<comment type="caution">
    <text evidence="5">The sequence shown here is derived from an EMBL/GenBank/DDBJ whole genome shotgun (WGS) entry which is preliminary data.</text>
</comment>
<protein>
    <submittedName>
        <fullName evidence="5">Uncharacterized protein</fullName>
    </submittedName>
</protein>
<keyword evidence="2" id="KW-0344">Guanine-nucleotide releasing factor</keyword>
<evidence type="ECO:0000313" key="5">
    <source>
        <dbReference type="EMBL" id="MBW0476986.1"/>
    </source>
</evidence>
<dbReference type="Pfam" id="PF10165">
    <property type="entry name" value="Ric8"/>
    <property type="match status" value="1"/>
</dbReference>
<comment type="similarity">
    <text evidence="1">Belongs to the synembryn family.</text>
</comment>
<gene>
    <name evidence="5" type="ORF">O181_016701</name>
</gene>
<evidence type="ECO:0000313" key="6">
    <source>
        <dbReference type="Proteomes" id="UP000765509"/>
    </source>
</evidence>
<dbReference type="EMBL" id="AVOT02004663">
    <property type="protein sequence ID" value="MBW0476986.1"/>
    <property type="molecule type" value="Genomic_DNA"/>
</dbReference>
<keyword evidence="3" id="KW-0143">Chaperone</keyword>
<dbReference type="AlphaFoldDB" id="A0A9Q3C274"/>
<dbReference type="InterPro" id="IPR019318">
    <property type="entry name" value="Gua_nucleotide_exch_fac_Ric8"/>
</dbReference>
<feature type="coiled-coil region" evidence="4">
    <location>
        <begin position="668"/>
        <end position="707"/>
    </location>
</feature>
<dbReference type="Proteomes" id="UP000765509">
    <property type="component" value="Unassembled WGS sequence"/>
</dbReference>
<organism evidence="5 6">
    <name type="scientific">Austropuccinia psidii MF-1</name>
    <dbReference type="NCBI Taxonomy" id="1389203"/>
    <lineage>
        <taxon>Eukaryota</taxon>
        <taxon>Fungi</taxon>
        <taxon>Dikarya</taxon>
        <taxon>Basidiomycota</taxon>
        <taxon>Pucciniomycotina</taxon>
        <taxon>Pucciniomycetes</taxon>
        <taxon>Pucciniales</taxon>
        <taxon>Sphaerophragmiaceae</taxon>
        <taxon>Austropuccinia</taxon>
    </lineage>
</organism>
<evidence type="ECO:0000256" key="3">
    <source>
        <dbReference type="ARBA" id="ARBA00023186"/>
    </source>
</evidence>
<dbReference type="GO" id="GO:0005737">
    <property type="term" value="C:cytoplasm"/>
    <property type="evidence" value="ECO:0007669"/>
    <property type="project" value="TreeGrafter"/>
</dbReference>